<evidence type="ECO:0000313" key="2">
    <source>
        <dbReference type="Proteomes" id="UP000886998"/>
    </source>
</evidence>
<gene>
    <name evidence="1" type="ORF">TNIN_273291</name>
</gene>
<dbReference type="EMBL" id="BMAV01026108">
    <property type="protein sequence ID" value="GFS47452.1"/>
    <property type="molecule type" value="Genomic_DNA"/>
</dbReference>
<dbReference type="OrthoDB" id="10409921at2759"/>
<comment type="caution">
    <text evidence="1">The sequence shown here is derived from an EMBL/GenBank/DDBJ whole genome shotgun (WGS) entry which is preliminary data.</text>
</comment>
<keyword evidence="2" id="KW-1185">Reference proteome</keyword>
<evidence type="ECO:0000313" key="1">
    <source>
        <dbReference type="EMBL" id="GFS47452.1"/>
    </source>
</evidence>
<proteinExistence type="predicted"/>
<reference evidence="1" key="1">
    <citation type="submission" date="2020-08" db="EMBL/GenBank/DDBJ databases">
        <title>Multicomponent nature underlies the extraordinary mechanical properties of spider dragline silk.</title>
        <authorList>
            <person name="Kono N."/>
            <person name="Nakamura H."/>
            <person name="Mori M."/>
            <person name="Yoshida Y."/>
            <person name="Ohtoshi R."/>
            <person name="Malay A.D."/>
            <person name="Moran D.A.P."/>
            <person name="Tomita M."/>
            <person name="Numata K."/>
            <person name="Arakawa K."/>
        </authorList>
    </citation>
    <scope>NUCLEOTIDE SEQUENCE</scope>
</reference>
<name>A0A8X6MFL7_9ARAC</name>
<dbReference type="AlphaFoldDB" id="A0A8X6MFL7"/>
<dbReference type="Proteomes" id="UP000886998">
    <property type="component" value="Unassembled WGS sequence"/>
</dbReference>
<sequence length="78" mass="8750">MIKISAVICRGVPCRKSDRILRVPELKVLRSQPTTVMEPQGNNHATALFMKKIQVQDSRCGNLPQLLVLFLVLLFCAT</sequence>
<accession>A0A8X6MFL7</accession>
<protein>
    <submittedName>
        <fullName evidence="1">Uncharacterized protein</fullName>
    </submittedName>
</protein>
<organism evidence="1 2">
    <name type="scientific">Trichonephila inaurata madagascariensis</name>
    <dbReference type="NCBI Taxonomy" id="2747483"/>
    <lineage>
        <taxon>Eukaryota</taxon>
        <taxon>Metazoa</taxon>
        <taxon>Ecdysozoa</taxon>
        <taxon>Arthropoda</taxon>
        <taxon>Chelicerata</taxon>
        <taxon>Arachnida</taxon>
        <taxon>Araneae</taxon>
        <taxon>Araneomorphae</taxon>
        <taxon>Entelegynae</taxon>
        <taxon>Araneoidea</taxon>
        <taxon>Nephilidae</taxon>
        <taxon>Trichonephila</taxon>
        <taxon>Trichonephila inaurata</taxon>
    </lineage>
</organism>